<evidence type="ECO:0000313" key="3">
    <source>
        <dbReference type="Proteomes" id="UP000265618"/>
    </source>
</evidence>
<organism evidence="2 3">
    <name type="scientific">Kipferlia bialata</name>
    <dbReference type="NCBI Taxonomy" id="797122"/>
    <lineage>
        <taxon>Eukaryota</taxon>
        <taxon>Metamonada</taxon>
        <taxon>Carpediemonas-like organisms</taxon>
        <taxon>Kipferlia</taxon>
    </lineage>
</organism>
<evidence type="ECO:0000256" key="1">
    <source>
        <dbReference type="SAM" id="MobiDB-lite"/>
    </source>
</evidence>
<sequence>HRSALDSDWETRNTDSEQDQSLSPVSAVKRPSRLSIDLSTLSPPSVVPPPLAKRVPAPTTTPSDTVDTSVGQGSTSSSVDIGYHHNDIIH</sequence>
<accession>A0A9K3DCZ1</accession>
<gene>
    <name evidence="2" type="ORF">KIPB_016447</name>
</gene>
<feature type="compositionally biased region" description="Low complexity" evidence="1">
    <location>
        <begin position="58"/>
        <end position="80"/>
    </location>
</feature>
<dbReference type="EMBL" id="BDIP01010058">
    <property type="protein sequence ID" value="GIQ92587.1"/>
    <property type="molecule type" value="Genomic_DNA"/>
</dbReference>
<dbReference type="Proteomes" id="UP000265618">
    <property type="component" value="Unassembled WGS sequence"/>
</dbReference>
<reference evidence="2 3" key="1">
    <citation type="journal article" date="2018" name="PLoS ONE">
        <title>The draft genome of Kipferlia bialata reveals reductive genome evolution in fornicate parasites.</title>
        <authorList>
            <person name="Tanifuji G."/>
            <person name="Takabayashi S."/>
            <person name="Kume K."/>
            <person name="Takagi M."/>
            <person name="Nakayama T."/>
            <person name="Kamikawa R."/>
            <person name="Inagaki Y."/>
            <person name="Hashimoto T."/>
        </authorList>
    </citation>
    <scope>NUCLEOTIDE SEQUENCE [LARGE SCALE GENOMIC DNA]</scope>
    <source>
        <strain evidence="2">NY0173</strain>
    </source>
</reference>
<name>A0A9K3DCZ1_9EUKA</name>
<evidence type="ECO:0000313" key="2">
    <source>
        <dbReference type="EMBL" id="GIQ92587.1"/>
    </source>
</evidence>
<feature type="region of interest" description="Disordered" evidence="1">
    <location>
        <begin position="1"/>
        <end position="90"/>
    </location>
</feature>
<proteinExistence type="predicted"/>
<feature type="non-terminal residue" evidence="2">
    <location>
        <position position="1"/>
    </location>
</feature>
<comment type="caution">
    <text evidence="2">The sequence shown here is derived from an EMBL/GenBank/DDBJ whole genome shotgun (WGS) entry which is preliminary data.</text>
</comment>
<keyword evidence="3" id="KW-1185">Reference proteome</keyword>
<protein>
    <submittedName>
        <fullName evidence="2">Uncharacterized protein</fullName>
    </submittedName>
</protein>
<dbReference type="AlphaFoldDB" id="A0A9K3DCZ1"/>